<feature type="region of interest" description="Disordered" evidence="8">
    <location>
        <begin position="324"/>
        <end position="462"/>
    </location>
</feature>
<protein>
    <recommendedName>
        <fullName evidence="12">Exported endopeptidase</fullName>
    </recommendedName>
</protein>
<dbReference type="STRING" id="1254432.SCE1572_34355"/>
<keyword evidence="4" id="KW-0574">Periplasm</keyword>
<keyword evidence="7" id="KW-0482">Metalloprotease</keyword>
<evidence type="ECO:0000256" key="1">
    <source>
        <dbReference type="ARBA" id="ARBA00022670"/>
    </source>
</evidence>
<dbReference type="GO" id="GO:0030288">
    <property type="term" value="C:outer membrane-bounded periplasmic space"/>
    <property type="evidence" value="ECO:0007669"/>
    <property type="project" value="InterPro"/>
</dbReference>
<dbReference type="eggNOG" id="COG3770">
    <property type="taxonomic scope" value="Bacteria"/>
</dbReference>
<proteinExistence type="predicted"/>
<dbReference type="AlphaFoldDB" id="S4Y2V1"/>
<evidence type="ECO:0000313" key="10">
    <source>
        <dbReference type="EMBL" id="AGP39124.1"/>
    </source>
</evidence>
<keyword evidence="6" id="KW-0862">Zinc</keyword>
<evidence type="ECO:0000313" key="11">
    <source>
        <dbReference type="Proteomes" id="UP000014803"/>
    </source>
</evidence>
<keyword evidence="1" id="KW-0645">Protease</keyword>
<dbReference type="EMBL" id="CP003969">
    <property type="protein sequence ID" value="AGP39124.1"/>
    <property type="molecule type" value="Genomic_DNA"/>
</dbReference>
<dbReference type="GO" id="GO:0006508">
    <property type="term" value="P:proteolysis"/>
    <property type="evidence" value="ECO:0007669"/>
    <property type="project" value="UniProtKB-KW"/>
</dbReference>
<feature type="signal peptide" evidence="9">
    <location>
        <begin position="1"/>
        <end position="17"/>
    </location>
</feature>
<evidence type="ECO:0000256" key="6">
    <source>
        <dbReference type="ARBA" id="ARBA00022833"/>
    </source>
</evidence>
<reference evidence="10 11" key="1">
    <citation type="journal article" date="2013" name="Sci. Rep.">
        <title>Extraordinary expansion of a Sorangium cellulosum genome from an alkaline milieu.</title>
        <authorList>
            <person name="Han K."/>
            <person name="Li Z.F."/>
            <person name="Peng R."/>
            <person name="Zhu L.P."/>
            <person name="Zhou T."/>
            <person name="Wang L.G."/>
            <person name="Li S.G."/>
            <person name="Zhang X.B."/>
            <person name="Hu W."/>
            <person name="Wu Z.H."/>
            <person name="Qin N."/>
            <person name="Li Y.Z."/>
        </authorList>
    </citation>
    <scope>NUCLEOTIDE SEQUENCE [LARGE SCALE GENOMIC DNA]</scope>
    <source>
        <strain evidence="10 11">So0157-2</strain>
    </source>
</reference>
<dbReference type="SUPFAM" id="SSF55166">
    <property type="entry name" value="Hedgehog/DD-peptidase"/>
    <property type="match status" value="1"/>
</dbReference>
<evidence type="ECO:0000256" key="8">
    <source>
        <dbReference type="SAM" id="MobiDB-lite"/>
    </source>
</evidence>
<dbReference type="GO" id="GO:0008237">
    <property type="term" value="F:metallopeptidase activity"/>
    <property type="evidence" value="ECO:0007669"/>
    <property type="project" value="UniProtKB-KW"/>
</dbReference>
<feature type="chain" id="PRO_5004534004" description="Exported endopeptidase" evidence="9">
    <location>
        <begin position="18"/>
        <end position="462"/>
    </location>
</feature>
<dbReference type="Gene3D" id="3.30.1380.10">
    <property type="match status" value="1"/>
</dbReference>
<evidence type="ECO:0008006" key="12">
    <source>
        <dbReference type="Google" id="ProtNLM"/>
    </source>
</evidence>
<feature type="compositionally biased region" description="Low complexity" evidence="8">
    <location>
        <begin position="446"/>
        <end position="462"/>
    </location>
</feature>
<keyword evidence="2" id="KW-0479">Metal-binding</keyword>
<feature type="compositionally biased region" description="Low complexity" evidence="8">
    <location>
        <begin position="333"/>
        <end position="348"/>
    </location>
</feature>
<evidence type="ECO:0000256" key="9">
    <source>
        <dbReference type="SAM" id="SignalP"/>
    </source>
</evidence>
<feature type="compositionally biased region" description="Low complexity" evidence="8">
    <location>
        <begin position="12"/>
        <end position="69"/>
    </location>
</feature>
<dbReference type="GO" id="GO:0004252">
    <property type="term" value="F:serine-type endopeptidase activity"/>
    <property type="evidence" value="ECO:0007669"/>
    <property type="project" value="InterPro"/>
</dbReference>
<dbReference type="InterPro" id="IPR005073">
    <property type="entry name" value="Peptidase_M74"/>
</dbReference>
<feature type="region of interest" description="Disordered" evidence="8">
    <location>
        <begin position="12"/>
        <end position="119"/>
    </location>
</feature>
<feature type="compositionally biased region" description="Low complexity" evidence="8">
    <location>
        <begin position="401"/>
        <end position="418"/>
    </location>
</feature>
<dbReference type="GO" id="GO:0046872">
    <property type="term" value="F:metal ion binding"/>
    <property type="evidence" value="ECO:0007669"/>
    <property type="project" value="UniProtKB-KW"/>
</dbReference>
<organism evidence="10 11">
    <name type="scientific">Sorangium cellulosum So0157-2</name>
    <dbReference type="NCBI Taxonomy" id="1254432"/>
    <lineage>
        <taxon>Bacteria</taxon>
        <taxon>Pseudomonadati</taxon>
        <taxon>Myxococcota</taxon>
        <taxon>Polyangia</taxon>
        <taxon>Polyangiales</taxon>
        <taxon>Polyangiaceae</taxon>
        <taxon>Sorangium</taxon>
    </lineage>
</organism>
<dbReference type="HOGENOM" id="CLU_623887_0_0_7"/>
<evidence type="ECO:0000256" key="2">
    <source>
        <dbReference type="ARBA" id="ARBA00022723"/>
    </source>
</evidence>
<evidence type="ECO:0000256" key="3">
    <source>
        <dbReference type="ARBA" id="ARBA00022729"/>
    </source>
</evidence>
<accession>S4Y2V1</accession>
<keyword evidence="5" id="KW-0378">Hydrolase</keyword>
<dbReference type="Pfam" id="PF03411">
    <property type="entry name" value="Peptidase_M74"/>
    <property type="match status" value="1"/>
</dbReference>
<dbReference type="KEGG" id="scu:SCE1572_34355"/>
<evidence type="ECO:0000256" key="7">
    <source>
        <dbReference type="ARBA" id="ARBA00023049"/>
    </source>
</evidence>
<feature type="compositionally biased region" description="Basic and acidic residues" evidence="8">
    <location>
        <begin position="358"/>
        <end position="399"/>
    </location>
</feature>
<keyword evidence="3 9" id="KW-0732">Signal</keyword>
<evidence type="ECO:0000256" key="5">
    <source>
        <dbReference type="ARBA" id="ARBA00022801"/>
    </source>
</evidence>
<evidence type="ECO:0000256" key="4">
    <source>
        <dbReference type="ARBA" id="ARBA00022764"/>
    </source>
</evidence>
<dbReference type="Proteomes" id="UP000014803">
    <property type="component" value="Chromosome"/>
</dbReference>
<dbReference type="PATRIC" id="fig|1254432.3.peg.7785"/>
<sequence length="462" mass="48788">MLFTILALSLPSAPAAAAAPDAPARSQARSAAEAPARSKARSGAGAPAGSKKARGAAGTRARAAAPRARLTTDIGKGHRPRAGGAGPRSTEPAKTKTKPAPKPPPASVGHPNEGHLEGGVRLDTSRKDIRVVPAYAHADVRWGLPALVGMIERAARGVAKRFPGAVLEVGDLSRQRGGDVHRHNSHESGRDVDLGFYALDGRGKQVHAPYFLRFNARLASTNLPGARFDLPRNWLLVQHLLTDPRAHVSHIFISDPLRHALLAHAKRIGVSRALLVRAQLAMMQPTGSEPHDDHMHVRISCPSAMRGSCIELAKNAPSFRTRARMAKAAKGLRTPASPRAGAARAGTPEPAPAAPAPERPRGRDAAKGARREAPRREEPRPEKAERREEPRPEKAERRAAPRAGEADAIPLAAARAAAQQPMGGLDLSFLRPSTSQEDVEADSDGADASGALDDSGALKITD</sequence>
<dbReference type="InterPro" id="IPR009045">
    <property type="entry name" value="Zn_M74/Hedgehog-like"/>
</dbReference>
<gene>
    <name evidence="10" type="ORF">SCE1572_34355</name>
</gene>
<name>S4Y2V1_SORCE</name>